<feature type="region of interest" description="Disordered" evidence="1">
    <location>
        <begin position="1"/>
        <end position="23"/>
    </location>
</feature>
<feature type="compositionally biased region" description="Basic and acidic residues" evidence="1">
    <location>
        <begin position="8"/>
        <end position="23"/>
    </location>
</feature>
<accession>A0A6P2IU49</accession>
<proteinExistence type="predicted"/>
<reference evidence="2 3" key="1">
    <citation type="submission" date="2019-09" db="EMBL/GenBank/DDBJ databases">
        <authorList>
            <person name="Depoorter E."/>
        </authorList>
    </citation>
    <scope>NUCLEOTIDE SEQUENCE [LARGE SCALE GENOMIC DNA]</scope>
    <source>
        <strain evidence="2">LMG 13014</strain>
    </source>
</reference>
<protein>
    <submittedName>
        <fullName evidence="2">Uncharacterized protein</fullName>
    </submittedName>
</protein>
<evidence type="ECO:0000256" key="1">
    <source>
        <dbReference type="SAM" id="MobiDB-lite"/>
    </source>
</evidence>
<sequence length="78" mass="8430">MTPKSGAGRRERIHDVPGRFPGIDESKVNADGCKLFAHVVEAMNHLESTFASAPDTYGDEPPVSRDVPQGYRSSVGCQ</sequence>
<dbReference type="AlphaFoldDB" id="A0A6P2IU49"/>
<dbReference type="EMBL" id="CABVQC010000006">
    <property type="protein sequence ID" value="VWB34126.1"/>
    <property type="molecule type" value="Genomic_DNA"/>
</dbReference>
<gene>
    <name evidence="2" type="ORF">BLA13014_01357</name>
</gene>
<name>A0A6P2IU49_9BURK</name>
<dbReference type="Proteomes" id="UP000494261">
    <property type="component" value="Unassembled WGS sequence"/>
</dbReference>
<evidence type="ECO:0000313" key="2">
    <source>
        <dbReference type="EMBL" id="VWB34126.1"/>
    </source>
</evidence>
<organism evidence="2 3">
    <name type="scientific">Burkholderia aenigmatica</name>
    <dbReference type="NCBI Taxonomy" id="2015348"/>
    <lineage>
        <taxon>Bacteria</taxon>
        <taxon>Pseudomonadati</taxon>
        <taxon>Pseudomonadota</taxon>
        <taxon>Betaproteobacteria</taxon>
        <taxon>Burkholderiales</taxon>
        <taxon>Burkholderiaceae</taxon>
        <taxon>Burkholderia</taxon>
        <taxon>Burkholderia cepacia complex</taxon>
    </lineage>
</organism>
<feature type="region of interest" description="Disordered" evidence="1">
    <location>
        <begin position="51"/>
        <end position="78"/>
    </location>
</feature>
<evidence type="ECO:0000313" key="3">
    <source>
        <dbReference type="Proteomes" id="UP000494261"/>
    </source>
</evidence>